<dbReference type="Gene3D" id="3.40.50.720">
    <property type="entry name" value="NAD(P)-binding Rossmann-like Domain"/>
    <property type="match status" value="1"/>
</dbReference>
<evidence type="ECO:0000313" key="5">
    <source>
        <dbReference type="EMBL" id="MCR0983855.1"/>
    </source>
</evidence>
<accession>A0ABT1X6X5</accession>
<dbReference type="InterPro" id="IPR015815">
    <property type="entry name" value="HIBADH-related"/>
</dbReference>
<dbReference type="InterPro" id="IPR036291">
    <property type="entry name" value="NAD(P)-bd_dom_sf"/>
</dbReference>
<evidence type="ECO:0000259" key="3">
    <source>
        <dbReference type="Pfam" id="PF03446"/>
    </source>
</evidence>
<feature type="domain" description="6-phosphogluconate dehydrogenase NADP-binding" evidence="3">
    <location>
        <begin position="16"/>
        <end position="173"/>
    </location>
</feature>
<dbReference type="PANTHER" id="PTHR43060">
    <property type="entry name" value="3-HYDROXYISOBUTYRATE DEHYDROGENASE-LIKE 1, MITOCHONDRIAL-RELATED"/>
    <property type="match status" value="1"/>
</dbReference>
<keyword evidence="6" id="KW-1185">Reference proteome</keyword>
<evidence type="ECO:0000256" key="1">
    <source>
        <dbReference type="ARBA" id="ARBA00023002"/>
    </source>
</evidence>
<keyword evidence="2" id="KW-0520">NAD</keyword>
<evidence type="ECO:0000259" key="4">
    <source>
        <dbReference type="Pfam" id="PF14833"/>
    </source>
</evidence>
<dbReference type="Proteomes" id="UP001524642">
    <property type="component" value="Unassembled WGS sequence"/>
</dbReference>
<organism evidence="5 6">
    <name type="scientific">Roseomonas populi</name>
    <dbReference type="NCBI Taxonomy" id="3121582"/>
    <lineage>
        <taxon>Bacteria</taxon>
        <taxon>Pseudomonadati</taxon>
        <taxon>Pseudomonadota</taxon>
        <taxon>Alphaproteobacteria</taxon>
        <taxon>Acetobacterales</taxon>
        <taxon>Roseomonadaceae</taxon>
        <taxon>Roseomonas</taxon>
    </lineage>
</organism>
<dbReference type="Gene3D" id="1.10.1040.10">
    <property type="entry name" value="N-(1-d-carboxylethyl)-l-norvaline Dehydrogenase, domain 2"/>
    <property type="match status" value="1"/>
</dbReference>
<dbReference type="EMBL" id="JANJOU010000016">
    <property type="protein sequence ID" value="MCR0983855.1"/>
    <property type="molecule type" value="Genomic_DNA"/>
</dbReference>
<keyword evidence="1" id="KW-0560">Oxidoreductase</keyword>
<name>A0ABT1X6X5_9PROT</name>
<dbReference type="InterPro" id="IPR006115">
    <property type="entry name" value="6PGDH_NADP-bd"/>
</dbReference>
<dbReference type="Pfam" id="PF14833">
    <property type="entry name" value="NAD_binding_11"/>
    <property type="match status" value="1"/>
</dbReference>
<protein>
    <submittedName>
        <fullName evidence="5">NAD(P)-binding domain-containing protein</fullName>
    </submittedName>
</protein>
<dbReference type="PIRSF" id="PIRSF000103">
    <property type="entry name" value="HIBADH"/>
    <property type="match status" value="1"/>
</dbReference>
<evidence type="ECO:0000313" key="6">
    <source>
        <dbReference type="Proteomes" id="UP001524642"/>
    </source>
</evidence>
<dbReference type="InterPro" id="IPR029154">
    <property type="entry name" value="HIBADH-like_NADP-bd"/>
</dbReference>
<dbReference type="InterPro" id="IPR008927">
    <property type="entry name" value="6-PGluconate_DH-like_C_sf"/>
</dbReference>
<dbReference type="InterPro" id="IPR013328">
    <property type="entry name" value="6PGD_dom2"/>
</dbReference>
<dbReference type="RefSeq" id="WP_257717519.1">
    <property type="nucleotide sequence ID" value="NZ_JANJOU010000016.1"/>
</dbReference>
<proteinExistence type="predicted"/>
<comment type="caution">
    <text evidence="5">The sequence shown here is derived from an EMBL/GenBank/DDBJ whole genome shotgun (WGS) entry which is preliminary data.</text>
</comment>
<gene>
    <name evidence="5" type="ORF">NRP21_17505</name>
</gene>
<dbReference type="SUPFAM" id="SSF48179">
    <property type="entry name" value="6-phosphogluconate dehydrogenase C-terminal domain-like"/>
    <property type="match status" value="1"/>
</dbReference>
<feature type="domain" description="3-hydroxyisobutyrate dehydrogenase-like NAD-binding" evidence="4">
    <location>
        <begin position="179"/>
        <end position="299"/>
    </location>
</feature>
<sequence>MDLPEHVTPAAQATRRIGFIGLGAMGGPIARHLCKAGYRVVGFDLNRAALERLEQAGGTAAPHAAGAAGGADLLVVMVVNGGQAEAVLFGEGGAAAALPRGATVILSSTLPPDHAAAIALRLEGMGLLMLDAPVSGGVTGAEAGTLTVIASGSDAAYEAAAPAIRAYSGQLYRVGDRAGQGSTVKLVNQLLTATHIALTAEALALGARAGVDPTLLYDVVAHSAGRSFQFEKRAPRMIAGDHEPQSRVDIFLKDLSIALDAARGLNAPVPIAAAAHQVFTMAAGAGLGPKSDTEVLRVYESFGAVDVAELARRAKA</sequence>
<dbReference type="Pfam" id="PF03446">
    <property type="entry name" value="NAD_binding_2"/>
    <property type="match status" value="1"/>
</dbReference>
<reference evidence="5 6" key="1">
    <citation type="submission" date="2022-06" db="EMBL/GenBank/DDBJ databases">
        <title>Roseomonas CN29.</title>
        <authorList>
            <person name="Cheng Y."/>
            <person name="He X."/>
        </authorList>
    </citation>
    <scope>NUCLEOTIDE SEQUENCE [LARGE SCALE GENOMIC DNA]</scope>
    <source>
        <strain evidence="5 6">CN29</strain>
    </source>
</reference>
<dbReference type="SUPFAM" id="SSF51735">
    <property type="entry name" value="NAD(P)-binding Rossmann-fold domains"/>
    <property type="match status" value="1"/>
</dbReference>
<evidence type="ECO:0000256" key="2">
    <source>
        <dbReference type="ARBA" id="ARBA00023027"/>
    </source>
</evidence>